<dbReference type="GeneID" id="31367062"/>
<dbReference type="EMBL" id="ADBJ01000062">
    <property type="protein sequence ID" value="EFA74626.1"/>
    <property type="molecule type" value="Genomic_DNA"/>
</dbReference>
<dbReference type="PANTHER" id="PTHR47417">
    <property type="entry name" value="SMR DOMAIN-CONTAINING PROTEIN YPL199C"/>
    <property type="match status" value="1"/>
</dbReference>
<name>D3BV69_HETP5</name>
<organism evidence="1 2">
    <name type="scientific">Heterostelium pallidum (strain ATCC 26659 / Pp 5 / PN500)</name>
    <name type="common">Cellular slime mold</name>
    <name type="synonym">Polysphondylium pallidum</name>
    <dbReference type="NCBI Taxonomy" id="670386"/>
    <lineage>
        <taxon>Eukaryota</taxon>
        <taxon>Amoebozoa</taxon>
        <taxon>Evosea</taxon>
        <taxon>Eumycetozoa</taxon>
        <taxon>Dictyostelia</taxon>
        <taxon>Acytosteliales</taxon>
        <taxon>Acytosteliaceae</taxon>
        <taxon>Heterostelium</taxon>
    </lineage>
</organism>
<dbReference type="SUPFAM" id="SSF160443">
    <property type="entry name" value="SMR domain-like"/>
    <property type="match status" value="1"/>
</dbReference>
<dbReference type="InterPro" id="IPR053020">
    <property type="entry name" value="Smr_domain_protein"/>
</dbReference>
<dbReference type="PANTHER" id="PTHR47417:SF1">
    <property type="entry name" value="SMR DOMAIN-CONTAINING PROTEIN YPL199C"/>
    <property type="match status" value="1"/>
</dbReference>
<dbReference type="RefSeq" id="XP_020426760.1">
    <property type="nucleotide sequence ID" value="XM_020582344.1"/>
</dbReference>
<evidence type="ECO:0000313" key="1">
    <source>
        <dbReference type="EMBL" id="EFA74626.1"/>
    </source>
</evidence>
<reference evidence="1 2" key="1">
    <citation type="journal article" date="2011" name="Genome Res.">
        <title>Phylogeny-wide analysis of social amoeba genomes highlights ancient origins for complex intercellular communication.</title>
        <authorList>
            <person name="Heidel A.J."/>
            <person name="Lawal H.M."/>
            <person name="Felder M."/>
            <person name="Schilde C."/>
            <person name="Helps N.R."/>
            <person name="Tunggal B."/>
            <person name="Rivero F."/>
            <person name="John U."/>
            <person name="Schleicher M."/>
            <person name="Eichinger L."/>
            <person name="Platzer M."/>
            <person name="Noegel A.A."/>
            <person name="Schaap P."/>
            <person name="Gloeckner G."/>
        </authorList>
    </citation>
    <scope>NUCLEOTIDE SEQUENCE [LARGE SCALE GENOMIC DNA]</scope>
    <source>
        <strain evidence="2">ATCC 26659 / Pp 5 / PN500</strain>
    </source>
</reference>
<proteinExistence type="predicted"/>
<keyword evidence="2" id="KW-1185">Reference proteome</keyword>
<dbReference type="Gene3D" id="3.30.1370.110">
    <property type="match status" value="1"/>
</dbReference>
<dbReference type="InParanoid" id="D3BV69"/>
<evidence type="ECO:0000313" key="2">
    <source>
        <dbReference type="Proteomes" id="UP000001396"/>
    </source>
</evidence>
<gene>
    <name evidence="1" type="ORF">PPL_11594</name>
</gene>
<dbReference type="STRING" id="670386.D3BV69"/>
<protein>
    <submittedName>
        <fullName evidence="1">Small MutS related family protein</fullName>
    </submittedName>
</protein>
<sequence length="200" mass="23358">MFAIAAGAAFLYAAYMFIRNIWVTKEDLKDDDSVDRLHRKLDDEIAKLKQRKQYKLIDQTVADTCQQIFDLNNEGRNKSEIDLHGLFVKQSIEYLKQRIQLLKSNGYNGELLVITGLVAYNDDKNFTTLASNLNDTLKQQFREHLERDKDEDAFIVDPWKRSKVANLSAPSILDDYFQEDCQCTYHISRYFQAISDKETR</sequence>
<dbReference type="AlphaFoldDB" id="D3BV69"/>
<dbReference type="Proteomes" id="UP000001396">
    <property type="component" value="Unassembled WGS sequence"/>
</dbReference>
<dbReference type="InterPro" id="IPR036063">
    <property type="entry name" value="Smr_dom_sf"/>
</dbReference>
<accession>D3BV69</accession>
<comment type="caution">
    <text evidence="1">The sequence shown here is derived from an EMBL/GenBank/DDBJ whole genome shotgun (WGS) entry which is preliminary data.</text>
</comment>